<dbReference type="Proteomes" id="UP001149009">
    <property type="component" value="Unassembled WGS sequence"/>
</dbReference>
<comment type="caution">
    <text evidence="2">The sequence shown here is derived from an EMBL/GenBank/DDBJ whole genome shotgun (WGS) entry which is preliminary data.</text>
</comment>
<name>A0A9X2XBP2_9HYPH</name>
<keyword evidence="3" id="KW-1185">Reference proteome</keyword>
<dbReference type="RefSeq" id="WP_261517248.1">
    <property type="nucleotide sequence ID" value="NZ_JAODNV010000041.1"/>
</dbReference>
<accession>A0A9X2XBP2</accession>
<reference evidence="2" key="1">
    <citation type="submission" date="2022-08" db="EMBL/GenBank/DDBJ databases">
        <title>Chelativorans sichuanense sp. nov., a paraffin oil-degrading bacterium isolated from a mixture of oil-based drill cuttings and paddy soil.</title>
        <authorList>
            <person name="Yu J."/>
            <person name="Liu H."/>
            <person name="Chen Q."/>
        </authorList>
    </citation>
    <scope>NUCLEOTIDE SEQUENCE</scope>
    <source>
        <strain evidence="2">SCAU 2101</strain>
    </source>
</reference>
<organism evidence="2 3">
    <name type="scientific">Chelativorans petroleitrophicus</name>
    <dbReference type="NCBI Taxonomy" id="2975484"/>
    <lineage>
        <taxon>Bacteria</taxon>
        <taxon>Pseudomonadati</taxon>
        <taxon>Pseudomonadota</taxon>
        <taxon>Alphaproteobacteria</taxon>
        <taxon>Hyphomicrobiales</taxon>
        <taxon>Phyllobacteriaceae</taxon>
        <taxon>Chelativorans</taxon>
    </lineage>
</organism>
<evidence type="ECO:0000313" key="2">
    <source>
        <dbReference type="EMBL" id="MCT8992304.1"/>
    </source>
</evidence>
<feature type="region of interest" description="Disordered" evidence="1">
    <location>
        <begin position="223"/>
        <end position="252"/>
    </location>
</feature>
<dbReference type="AlphaFoldDB" id="A0A9X2XBP2"/>
<proteinExistence type="predicted"/>
<dbReference type="EMBL" id="JAODNV010000041">
    <property type="protein sequence ID" value="MCT8992304.1"/>
    <property type="molecule type" value="Genomic_DNA"/>
</dbReference>
<gene>
    <name evidence="2" type="ORF">NYR54_18875</name>
</gene>
<evidence type="ECO:0000256" key="1">
    <source>
        <dbReference type="SAM" id="MobiDB-lite"/>
    </source>
</evidence>
<protein>
    <submittedName>
        <fullName evidence="2">Uncharacterized protein</fullName>
    </submittedName>
</protein>
<sequence length="261" mass="28760">MIETAKAGAVRDDPTFGEYAPLFGFFRSCVMQEGRLLELAIADAVDENPSLSLLPPRPMPIVPAAVEMLKRTPGHVARGIRFPSRVHSTEAYRPDLFIVDEVKHTGLMLDIKRSLTSYRPREIERLRFRMLAVASIASEWVAERQGPVLVEVETAIIDGADEVSDHDHGIFPLSEIDELLGMEGVLESITRARALFAEKVQMELSARCRGLVFGDGSNAPDFSAEHNGVQAGTTHPSEIGPPHSATVRPVRFGYAKRPNLH</sequence>
<evidence type="ECO:0000313" key="3">
    <source>
        <dbReference type="Proteomes" id="UP001149009"/>
    </source>
</evidence>